<evidence type="ECO:0000313" key="2">
    <source>
        <dbReference type="Proteomes" id="UP000288102"/>
    </source>
</evidence>
<dbReference type="EMBL" id="QWDM01000001">
    <property type="protein sequence ID" value="RUT72165.1"/>
    <property type="molecule type" value="Genomic_DNA"/>
</dbReference>
<dbReference type="AlphaFoldDB" id="A0A434ACT5"/>
<proteinExistence type="predicted"/>
<organism evidence="1 2">
    <name type="scientific">Flavobacterium cupreum</name>
    <dbReference type="NCBI Taxonomy" id="2133766"/>
    <lineage>
        <taxon>Bacteria</taxon>
        <taxon>Pseudomonadati</taxon>
        <taxon>Bacteroidota</taxon>
        <taxon>Flavobacteriia</taxon>
        <taxon>Flavobacteriales</taxon>
        <taxon>Flavobacteriaceae</taxon>
        <taxon>Flavobacterium</taxon>
    </lineage>
</organism>
<gene>
    <name evidence="1" type="ORF">D0817_00670</name>
</gene>
<comment type="caution">
    <text evidence="1">The sequence shown here is derived from an EMBL/GenBank/DDBJ whole genome shotgun (WGS) entry which is preliminary data.</text>
</comment>
<accession>A0A434ACT5</accession>
<name>A0A434ACT5_9FLAO</name>
<protein>
    <submittedName>
        <fullName evidence="1">Uncharacterized protein</fullName>
    </submittedName>
</protein>
<dbReference type="Proteomes" id="UP000288102">
    <property type="component" value="Unassembled WGS sequence"/>
</dbReference>
<reference evidence="2" key="1">
    <citation type="journal article" date="2019" name="Syst. Appl. Microbiol.">
        <title>Flavobacterium circumlabens sp. nov. and Flavobacterium cupreum sp. nov., two psychrotrophic species isolated from Antarctic environmental samples.</title>
        <authorList>
            <person name="Kralova S."/>
            <person name="Busse H.-J."/>
            <person name="Svec P."/>
            <person name="Maslanova I."/>
            <person name="Stankova E."/>
            <person name="Bartak M."/>
            <person name="Sedlacek I."/>
        </authorList>
    </citation>
    <scope>NUCLEOTIDE SEQUENCE [LARGE SCALE GENOMIC DNA]</scope>
    <source>
        <strain evidence="2">CCM 8825</strain>
    </source>
</reference>
<sequence length="62" mass="7401">MSKEKKSFIEDFKKEELLIDKQLEELKLWERSFQTNICNSLLLVEQSDYSNSPDKSYDHSNT</sequence>
<evidence type="ECO:0000313" key="1">
    <source>
        <dbReference type="EMBL" id="RUT72165.1"/>
    </source>
</evidence>
<keyword evidence="2" id="KW-1185">Reference proteome</keyword>